<feature type="compositionally biased region" description="Basic and acidic residues" evidence="6">
    <location>
        <begin position="581"/>
        <end position="604"/>
    </location>
</feature>
<feature type="compositionally biased region" description="Basic and acidic residues" evidence="6">
    <location>
        <begin position="611"/>
        <end position="624"/>
    </location>
</feature>
<comment type="caution">
    <text evidence="7">The sequence shown here is derived from an EMBL/GenBank/DDBJ whole genome shotgun (WGS) entry which is preliminary data.</text>
</comment>
<feature type="compositionally biased region" description="Low complexity" evidence="6">
    <location>
        <begin position="443"/>
        <end position="461"/>
    </location>
</feature>
<feature type="region of interest" description="Disordered" evidence="6">
    <location>
        <begin position="399"/>
        <end position="688"/>
    </location>
</feature>
<dbReference type="PROSITE" id="PS51221">
    <property type="entry name" value="TTL"/>
    <property type="match status" value="1"/>
</dbReference>
<gene>
    <name evidence="7" type="ORF">scyTo_0000713</name>
</gene>
<dbReference type="PANTHER" id="PTHR12241:SF96">
    <property type="entry name" value="TUBULIN POLYGLUTAMYLASE TTLL6"/>
    <property type="match status" value="1"/>
</dbReference>
<evidence type="ECO:0000256" key="3">
    <source>
        <dbReference type="ARBA" id="ARBA00022701"/>
    </source>
</evidence>
<evidence type="ECO:0000256" key="2">
    <source>
        <dbReference type="ARBA" id="ARBA00022598"/>
    </source>
</evidence>
<keyword evidence="3" id="KW-0493">Microtubule</keyword>
<keyword evidence="4" id="KW-0547">Nucleotide-binding</keyword>
<dbReference type="GO" id="GO:0070740">
    <property type="term" value="F:tubulin-glutamic acid ligase activity"/>
    <property type="evidence" value="ECO:0007669"/>
    <property type="project" value="TreeGrafter"/>
</dbReference>
<dbReference type="GO" id="GO:0005874">
    <property type="term" value="C:microtubule"/>
    <property type="evidence" value="ECO:0007669"/>
    <property type="project" value="UniProtKB-KW"/>
</dbReference>
<evidence type="ECO:0000256" key="1">
    <source>
        <dbReference type="ARBA" id="ARBA00006820"/>
    </source>
</evidence>
<evidence type="ECO:0000256" key="4">
    <source>
        <dbReference type="ARBA" id="ARBA00022741"/>
    </source>
</evidence>
<sequence length="774" mass="88550">MVNFYSAYNHLLLPVQPFILDGFKFDLRLYVLITSCDPLRIYFYDEGLIRFATTKYSEPTDKNLEDICMHLTNYSINKHSKNFVRDETKGSKRKLSFFNKYMENNAYDLERLWNSIEDVIIKTILAAYPVLKHNYLTCFPNHISGSACFEILGFDILLDQTLKPWLLEVNHSPSFTTDSKLDQEVKDNLLNDTFCMINLGACDRRKVLEEERRRTNERLLHIYKSREDRADEIKTNQAAWVEQMEKYEDENIGNFRRIYPFTGSEKYDKFLKCKHSLFQETIASKAREECARQMRQEIRQKQEQKELLLKGRKYPERNLRGESQNQKNHLSAVLMKQKPSTPLPLAPTSLAPETATSPTQGTSETEKEYVEKSDELPDGSTEVDAGLNAMEHVHGLCVSTTASENQNPTQTQAKELDQNQDWFEDAEKSETEAIGESQPGIPPESQQEVELESQSQPESQPATYAQTMVPEESQGKVQSECKDQIQAAVQEQVQQEAQDQAQTEDLGQAPIGSLAHHEAEDQNQAEACNQVQTGPQDQVQSQAQDQAHQEAQLGEQDQLQTREQEIREHVPPETWDQVQAETRDQAQQEAQHHAQDQVQSKDWDQDQAEQNARDHARPKSRDQGQSEYWDQAQQETQAQAQAEAWDQSKTHAQGQAHPKAQKETKPEAQPLDIQSEIKSDAETQSEAHIQSVTQAENQFQAMDKICGEIIDEAQEWTQFVPNSTLENGNCSAALEIPEELDTKSMSSLVNEEEPKDACSITSYVRVNVYVCEYV</sequence>
<feature type="region of interest" description="Disordered" evidence="6">
    <location>
        <begin position="302"/>
        <end position="382"/>
    </location>
</feature>
<keyword evidence="8" id="KW-1185">Reference proteome</keyword>
<feature type="compositionally biased region" description="Basic and acidic residues" evidence="6">
    <location>
        <begin position="364"/>
        <end position="375"/>
    </location>
</feature>
<proteinExistence type="inferred from homology"/>
<dbReference type="GO" id="GO:0005524">
    <property type="term" value="F:ATP binding"/>
    <property type="evidence" value="ECO:0007669"/>
    <property type="project" value="UniProtKB-KW"/>
</dbReference>
<feature type="compositionally biased region" description="Polar residues" evidence="6">
    <location>
        <begin position="522"/>
        <end position="535"/>
    </location>
</feature>
<accession>A0A401P2J2</accession>
<protein>
    <recommendedName>
        <fullName evidence="9">Tubulin--tyrosine ligase-like protein 9</fullName>
    </recommendedName>
</protein>
<dbReference type="Gene3D" id="3.30.470.20">
    <property type="entry name" value="ATP-grasp fold, B domain"/>
    <property type="match status" value="1"/>
</dbReference>
<feature type="compositionally biased region" description="Polar residues" evidence="6">
    <location>
        <begin position="399"/>
        <end position="413"/>
    </location>
</feature>
<dbReference type="OrthoDB" id="202825at2759"/>
<dbReference type="FunFam" id="3.30.470.20:FF:000009">
    <property type="entry name" value="tubulin polyglutamylase TTLL5 isoform X1"/>
    <property type="match status" value="1"/>
</dbReference>
<dbReference type="Pfam" id="PF03133">
    <property type="entry name" value="TTL"/>
    <property type="match status" value="1"/>
</dbReference>
<feature type="compositionally biased region" description="Basic and acidic residues" evidence="6">
    <location>
        <begin position="560"/>
        <end position="571"/>
    </location>
</feature>
<dbReference type="PANTHER" id="PTHR12241">
    <property type="entry name" value="TUBULIN POLYGLUTAMYLASE"/>
    <property type="match status" value="1"/>
</dbReference>
<dbReference type="AlphaFoldDB" id="A0A401P2J2"/>
<evidence type="ECO:0000313" key="7">
    <source>
        <dbReference type="EMBL" id="GCB67355.1"/>
    </source>
</evidence>
<keyword evidence="5" id="KW-0067">ATP-binding</keyword>
<feature type="compositionally biased region" description="Low complexity" evidence="6">
    <location>
        <begin position="536"/>
        <end position="552"/>
    </location>
</feature>
<feature type="compositionally biased region" description="Basic and acidic residues" evidence="6">
    <location>
        <begin position="302"/>
        <end position="320"/>
    </location>
</feature>
<keyword evidence="2" id="KW-0436">Ligase</keyword>
<evidence type="ECO:0000256" key="5">
    <source>
        <dbReference type="ARBA" id="ARBA00022840"/>
    </source>
</evidence>
<dbReference type="Proteomes" id="UP000288216">
    <property type="component" value="Unassembled WGS sequence"/>
</dbReference>
<feature type="compositionally biased region" description="Low complexity" evidence="6">
    <location>
        <begin position="484"/>
        <end position="501"/>
    </location>
</feature>
<dbReference type="GO" id="GO:0000226">
    <property type="term" value="P:microtubule cytoskeleton organization"/>
    <property type="evidence" value="ECO:0007669"/>
    <property type="project" value="TreeGrafter"/>
</dbReference>
<feature type="compositionally biased region" description="Low complexity" evidence="6">
    <location>
        <begin position="629"/>
        <end position="647"/>
    </location>
</feature>
<organism evidence="7 8">
    <name type="scientific">Scyliorhinus torazame</name>
    <name type="common">Cloudy catshark</name>
    <name type="synonym">Catulus torazame</name>
    <dbReference type="NCBI Taxonomy" id="75743"/>
    <lineage>
        <taxon>Eukaryota</taxon>
        <taxon>Metazoa</taxon>
        <taxon>Chordata</taxon>
        <taxon>Craniata</taxon>
        <taxon>Vertebrata</taxon>
        <taxon>Chondrichthyes</taxon>
        <taxon>Elasmobranchii</taxon>
        <taxon>Galeomorphii</taxon>
        <taxon>Galeoidea</taxon>
        <taxon>Carcharhiniformes</taxon>
        <taxon>Scyliorhinidae</taxon>
        <taxon>Scyliorhinus</taxon>
    </lineage>
</organism>
<reference evidence="7 8" key="1">
    <citation type="journal article" date="2018" name="Nat. Ecol. Evol.">
        <title>Shark genomes provide insights into elasmobranch evolution and the origin of vertebrates.</title>
        <authorList>
            <person name="Hara Y"/>
            <person name="Yamaguchi K"/>
            <person name="Onimaru K"/>
            <person name="Kadota M"/>
            <person name="Koyanagi M"/>
            <person name="Keeley SD"/>
            <person name="Tatsumi K"/>
            <person name="Tanaka K"/>
            <person name="Motone F"/>
            <person name="Kageyama Y"/>
            <person name="Nozu R"/>
            <person name="Adachi N"/>
            <person name="Nishimura O"/>
            <person name="Nakagawa R"/>
            <person name="Tanegashima C"/>
            <person name="Kiyatake I"/>
            <person name="Matsumoto R"/>
            <person name="Murakumo K"/>
            <person name="Nishida K"/>
            <person name="Terakita A"/>
            <person name="Kuratani S"/>
            <person name="Sato K"/>
            <person name="Hyodo S Kuraku.S."/>
        </authorList>
    </citation>
    <scope>NUCLEOTIDE SEQUENCE [LARGE SCALE GENOMIC DNA]</scope>
</reference>
<evidence type="ECO:0008006" key="9">
    <source>
        <dbReference type="Google" id="ProtNLM"/>
    </source>
</evidence>
<comment type="similarity">
    <text evidence="1">Belongs to the tubulin--tyrosine ligase family.</text>
</comment>
<dbReference type="InterPro" id="IPR004344">
    <property type="entry name" value="TTL/TTLL_fam"/>
</dbReference>
<evidence type="ECO:0000256" key="6">
    <source>
        <dbReference type="SAM" id="MobiDB-lite"/>
    </source>
</evidence>
<dbReference type="GO" id="GO:0015631">
    <property type="term" value="F:tubulin binding"/>
    <property type="evidence" value="ECO:0007669"/>
    <property type="project" value="TreeGrafter"/>
</dbReference>
<feature type="compositionally biased region" description="Low complexity" evidence="6">
    <location>
        <begin position="346"/>
        <end position="359"/>
    </location>
</feature>
<dbReference type="SUPFAM" id="SSF56059">
    <property type="entry name" value="Glutathione synthetase ATP-binding domain-like"/>
    <property type="match status" value="1"/>
</dbReference>
<evidence type="ECO:0000313" key="8">
    <source>
        <dbReference type="Proteomes" id="UP000288216"/>
    </source>
</evidence>
<name>A0A401P2J2_SCYTO</name>
<dbReference type="GO" id="GO:0036064">
    <property type="term" value="C:ciliary basal body"/>
    <property type="evidence" value="ECO:0007669"/>
    <property type="project" value="TreeGrafter"/>
</dbReference>
<dbReference type="EMBL" id="BFAA01000145">
    <property type="protein sequence ID" value="GCB67355.1"/>
    <property type="molecule type" value="Genomic_DNA"/>
</dbReference>